<feature type="region of interest" description="Disordered" evidence="1">
    <location>
        <begin position="418"/>
        <end position="440"/>
    </location>
</feature>
<gene>
    <name evidence="3" type="ORF">Agub_g1078</name>
</gene>
<dbReference type="AlphaFoldDB" id="A0AAD3DFV8"/>
<evidence type="ECO:0000256" key="2">
    <source>
        <dbReference type="SAM" id="SignalP"/>
    </source>
</evidence>
<comment type="caution">
    <text evidence="3">The sequence shown here is derived from an EMBL/GenBank/DDBJ whole genome shotgun (WGS) entry which is preliminary data.</text>
</comment>
<dbReference type="Proteomes" id="UP001054857">
    <property type="component" value="Unassembled WGS sequence"/>
</dbReference>
<evidence type="ECO:0000256" key="1">
    <source>
        <dbReference type="SAM" id="MobiDB-lite"/>
    </source>
</evidence>
<feature type="compositionally biased region" description="Low complexity" evidence="1">
    <location>
        <begin position="426"/>
        <end position="440"/>
    </location>
</feature>
<dbReference type="EMBL" id="BMAR01000001">
    <property type="protein sequence ID" value="GFR40509.1"/>
    <property type="molecule type" value="Genomic_DNA"/>
</dbReference>
<feature type="signal peptide" evidence="2">
    <location>
        <begin position="1"/>
        <end position="30"/>
    </location>
</feature>
<accession>A0AAD3DFV8</accession>
<reference evidence="3 4" key="1">
    <citation type="journal article" date="2021" name="Sci. Rep.">
        <title>Genome sequencing of the multicellular alga Astrephomene provides insights into convergent evolution of germ-soma differentiation.</title>
        <authorList>
            <person name="Yamashita S."/>
            <person name="Yamamoto K."/>
            <person name="Matsuzaki R."/>
            <person name="Suzuki S."/>
            <person name="Yamaguchi H."/>
            <person name="Hirooka S."/>
            <person name="Minakuchi Y."/>
            <person name="Miyagishima S."/>
            <person name="Kawachi M."/>
            <person name="Toyoda A."/>
            <person name="Nozaki H."/>
        </authorList>
    </citation>
    <scope>NUCLEOTIDE SEQUENCE [LARGE SCALE GENOMIC DNA]</scope>
    <source>
        <strain evidence="3 4">NIES-4017</strain>
    </source>
</reference>
<keyword evidence="2" id="KW-0732">Signal</keyword>
<feature type="chain" id="PRO_5042122964" description="Glycosyltransferase family 92 protein" evidence="2">
    <location>
        <begin position="31"/>
        <end position="534"/>
    </location>
</feature>
<evidence type="ECO:0000313" key="3">
    <source>
        <dbReference type="EMBL" id="GFR40509.1"/>
    </source>
</evidence>
<sequence length="534" mass="59480">MQTSAPMCEMRQRRGLLLLLSFWVAVAVMADKTEYQTLKSAQTDYHPSTPVDRLGVRMISPVYATIPVGDKEITVALTVWLRRVGATKGPFDMPHQAKDSIRMLVWAEKPDNLHNRAFGHMILPFNHSTWRPNLLLEAAEPGPVLQVLPDKGQQPVPPKMESALRPYSLRVDLPAGVGDCFKLIETSYPKHKFPICLPPAAEDGVCSELAPPTRHNASAPALYLTIAPVRQQDVVSSTSRQCAVDPTSIRDWQQYYARWAVRLRHYVEYHLAAGAAGLLLYADELTRRYLTATPDISPFLKAKQLRLVEWDLPERSHEDDDGLGRPLGYNYDQALFAGHAWLGLSACGTNLMLLVTDLDEYLYSPRPHVRWPAPLTSCMGRPGADRTAATATSPAISDYRLLRYEVVAGDLGQDEEAEVWATKQDSSNSSSGSSSSGVSPSHPLAHYTLIYKQPLSKMHGKVMALPAADVVLFFVHEGHALYGSTHVVDSQCLVLLHVTNFFCARRKSVNPDTLQEFRHWMFYRDEAATSVQPA</sequence>
<proteinExistence type="predicted"/>
<organism evidence="3 4">
    <name type="scientific">Astrephomene gubernaculifera</name>
    <dbReference type="NCBI Taxonomy" id="47775"/>
    <lineage>
        <taxon>Eukaryota</taxon>
        <taxon>Viridiplantae</taxon>
        <taxon>Chlorophyta</taxon>
        <taxon>core chlorophytes</taxon>
        <taxon>Chlorophyceae</taxon>
        <taxon>CS clade</taxon>
        <taxon>Chlamydomonadales</taxon>
        <taxon>Astrephomenaceae</taxon>
        <taxon>Astrephomene</taxon>
    </lineage>
</organism>
<name>A0AAD3DFV8_9CHLO</name>
<evidence type="ECO:0008006" key="5">
    <source>
        <dbReference type="Google" id="ProtNLM"/>
    </source>
</evidence>
<evidence type="ECO:0000313" key="4">
    <source>
        <dbReference type="Proteomes" id="UP001054857"/>
    </source>
</evidence>
<protein>
    <recommendedName>
        <fullName evidence="5">Glycosyltransferase family 92 protein</fullName>
    </recommendedName>
</protein>
<keyword evidence="4" id="KW-1185">Reference proteome</keyword>